<evidence type="ECO:0000256" key="2">
    <source>
        <dbReference type="SAM" id="SignalP"/>
    </source>
</evidence>
<accession>A0A417Y6J2</accession>
<organism evidence="3 4">
    <name type="scientific">Nocardioides immobilis</name>
    <dbReference type="NCBI Taxonomy" id="2049295"/>
    <lineage>
        <taxon>Bacteria</taxon>
        <taxon>Bacillati</taxon>
        <taxon>Actinomycetota</taxon>
        <taxon>Actinomycetes</taxon>
        <taxon>Propionibacteriales</taxon>
        <taxon>Nocardioidaceae</taxon>
        <taxon>Nocardioides</taxon>
    </lineage>
</organism>
<reference evidence="3 4" key="1">
    <citation type="submission" date="2018-09" db="EMBL/GenBank/DDBJ databases">
        <title>Genome sequencing of Nocardioides immobilis CCTCC AB 2017083 for comparison to Nocardioides silvaticus.</title>
        <authorList>
            <person name="Li C."/>
            <person name="Wang G."/>
        </authorList>
    </citation>
    <scope>NUCLEOTIDE SEQUENCE [LARGE SCALE GENOMIC DNA]</scope>
    <source>
        <strain evidence="3 4">CCTCC AB 2017083</strain>
    </source>
</reference>
<name>A0A417Y6J2_9ACTN</name>
<evidence type="ECO:0000313" key="3">
    <source>
        <dbReference type="EMBL" id="RHW28279.1"/>
    </source>
</evidence>
<keyword evidence="4" id="KW-1185">Reference proteome</keyword>
<keyword evidence="2" id="KW-0732">Signal</keyword>
<dbReference type="PROSITE" id="PS51257">
    <property type="entry name" value="PROKAR_LIPOPROTEIN"/>
    <property type="match status" value="1"/>
</dbReference>
<evidence type="ECO:0000256" key="1">
    <source>
        <dbReference type="SAM" id="MobiDB-lite"/>
    </source>
</evidence>
<comment type="caution">
    <text evidence="3">The sequence shown here is derived from an EMBL/GenBank/DDBJ whole genome shotgun (WGS) entry which is preliminary data.</text>
</comment>
<dbReference type="AlphaFoldDB" id="A0A417Y6J2"/>
<evidence type="ECO:0000313" key="4">
    <source>
        <dbReference type="Proteomes" id="UP000283644"/>
    </source>
</evidence>
<dbReference type="Proteomes" id="UP000283644">
    <property type="component" value="Unassembled WGS sequence"/>
</dbReference>
<proteinExistence type="predicted"/>
<feature type="chain" id="PRO_5039180404" description="Lipoprotein" evidence="2">
    <location>
        <begin position="22"/>
        <end position="206"/>
    </location>
</feature>
<dbReference type="EMBL" id="QXGH01000010">
    <property type="protein sequence ID" value="RHW28279.1"/>
    <property type="molecule type" value="Genomic_DNA"/>
</dbReference>
<feature type="signal peptide" evidence="2">
    <location>
        <begin position="1"/>
        <end position="21"/>
    </location>
</feature>
<gene>
    <name evidence="3" type="ORF">D0Z08_04685</name>
</gene>
<evidence type="ECO:0008006" key="5">
    <source>
        <dbReference type="Google" id="ProtNLM"/>
    </source>
</evidence>
<protein>
    <recommendedName>
        <fullName evidence="5">Lipoprotein</fullName>
    </recommendedName>
</protein>
<dbReference type="OrthoDB" id="3786935at2"/>
<feature type="region of interest" description="Disordered" evidence="1">
    <location>
        <begin position="24"/>
        <end position="52"/>
    </location>
</feature>
<sequence>MMLRRATSVAAVLGALMVAAACGGGDDPPTTSPDSETSESPTEPTEPITTPPAWEKEYTEKQLAAYDAAFGRWEIYESRSEAIWAEGKATDRAEAFFKQYFPSPIWQGFYQRLETYEQVDVQIEGLADVYWSKPKTISKDGLSVVVDQCLDYTTIKTTQRGKPAQPVAWQQKPNLRTITLEKPEGHDWLIYGVVDATGGKARPCKP</sequence>